<dbReference type="InterPro" id="IPR016181">
    <property type="entry name" value="Acyl_CoA_acyltransferase"/>
</dbReference>
<dbReference type="KEGG" id="eta:ETA_17270"/>
<dbReference type="InterPro" id="IPR000182">
    <property type="entry name" value="GNAT_dom"/>
</dbReference>
<dbReference type="HOGENOM" id="CLU_087351_0_1_6"/>
<proteinExistence type="predicted"/>
<dbReference type="PANTHER" id="PTHR43451">
    <property type="entry name" value="ACETYLTRANSFERASE (GNAT) FAMILY PROTEIN"/>
    <property type="match status" value="1"/>
</dbReference>
<reference evidence="2 3" key="1">
    <citation type="journal article" date="2008" name="Environ. Microbiol.">
        <title>The genome of Erwinia tasmaniensis strain Et1/99, a non-pathogenic bacterium in the genus Erwinia.</title>
        <authorList>
            <person name="Kube M."/>
            <person name="Migdoll A.M."/>
            <person name="Mueller I."/>
            <person name="Kuhl H."/>
            <person name="Beck A."/>
            <person name="Reinhardt R."/>
            <person name="Geider K."/>
        </authorList>
    </citation>
    <scope>NUCLEOTIDE SEQUENCE [LARGE SCALE GENOMIC DNA]</scope>
    <source>
        <strain evidence="3">DSM 17950 / CFBP 7177 / CIP 109463 / NCPPB 4357 / Et1/99</strain>
    </source>
</reference>
<dbReference type="GO" id="GO:0016747">
    <property type="term" value="F:acyltransferase activity, transferring groups other than amino-acyl groups"/>
    <property type="evidence" value="ECO:0007669"/>
    <property type="project" value="InterPro"/>
</dbReference>
<dbReference type="OrthoDB" id="5355033at2"/>
<accession>B2VEV5</accession>
<dbReference type="PROSITE" id="PS51186">
    <property type="entry name" value="GNAT"/>
    <property type="match status" value="1"/>
</dbReference>
<dbReference type="CDD" id="cd04301">
    <property type="entry name" value="NAT_SF"/>
    <property type="match status" value="1"/>
</dbReference>
<dbReference type="Proteomes" id="UP000001726">
    <property type="component" value="Chromosome"/>
</dbReference>
<keyword evidence="2" id="KW-0808">Transferase</keyword>
<organism evidence="2 3">
    <name type="scientific">Erwinia tasmaniensis (strain DSM 17950 / CFBP 7177 / CIP 109463 / NCPPB 4357 / Et1/99)</name>
    <dbReference type="NCBI Taxonomy" id="465817"/>
    <lineage>
        <taxon>Bacteria</taxon>
        <taxon>Pseudomonadati</taxon>
        <taxon>Pseudomonadota</taxon>
        <taxon>Gammaproteobacteria</taxon>
        <taxon>Enterobacterales</taxon>
        <taxon>Erwiniaceae</taxon>
        <taxon>Erwinia</taxon>
    </lineage>
</organism>
<dbReference type="PANTHER" id="PTHR43451:SF1">
    <property type="entry name" value="ACETYLTRANSFERASE"/>
    <property type="match status" value="1"/>
</dbReference>
<dbReference type="SUPFAM" id="SSF55729">
    <property type="entry name" value="Acyl-CoA N-acyltransferases (Nat)"/>
    <property type="match status" value="1"/>
</dbReference>
<sequence length="157" mass="18024">MEMIIRRYLPADFPQVIAVFRRAIRSISARDYSQQQTDAWSQADPDELRRRLDSSDVWVASHDNIIAGFTNLEAGGYLDLLFTDPEYQRNGVATLLLDKLERAAIEKGLTHIMTEASITAKPFFMQRGYQLVEQQSVVVRGQEFINFRMRKPLLSLG</sequence>
<name>B2VEV5_ERWT9</name>
<dbReference type="AlphaFoldDB" id="B2VEV5"/>
<dbReference type="RefSeq" id="WP_012441462.1">
    <property type="nucleotide sequence ID" value="NC_010694.1"/>
</dbReference>
<dbReference type="EC" id="2.3.1.-" evidence="2"/>
<keyword evidence="3" id="KW-1185">Reference proteome</keyword>
<dbReference type="eggNOG" id="COG0454">
    <property type="taxonomic scope" value="Bacteria"/>
</dbReference>
<dbReference type="EMBL" id="CU468135">
    <property type="protein sequence ID" value="CAO96773.1"/>
    <property type="molecule type" value="Genomic_DNA"/>
</dbReference>
<dbReference type="InterPro" id="IPR052564">
    <property type="entry name" value="N-acetyltrans/Recomb-assoc"/>
</dbReference>
<dbReference type="Pfam" id="PF13673">
    <property type="entry name" value="Acetyltransf_10"/>
    <property type="match status" value="1"/>
</dbReference>
<evidence type="ECO:0000259" key="1">
    <source>
        <dbReference type="PROSITE" id="PS51186"/>
    </source>
</evidence>
<gene>
    <name evidence="2" type="primary">yafP</name>
    <name evidence="2" type="ordered locus">ETA_17270</name>
</gene>
<dbReference type="Gene3D" id="3.40.630.30">
    <property type="match status" value="1"/>
</dbReference>
<protein>
    <submittedName>
        <fullName evidence="2">Acetyltransferase YafP</fullName>
        <ecNumber evidence="2">2.3.1.-</ecNumber>
    </submittedName>
</protein>
<dbReference type="STRING" id="465817.ETA_17270"/>
<keyword evidence="2" id="KW-0012">Acyltransferase</keyword>
<feature type="domain" description="N-acetyltransferase" evidence="1">
    <location>
        <begin position="3"/>
        <end position="154"/>
    </location>
</feature>
<evidence type="ECO:0000313" key="3">
    <source>
        <dbReference type="Proteomes" id="UP000001726"/>
    </source>
</evidence>
<evidence type="ECO:0000313" key="2">
    <source>
        <dbReference type="EMBL" id="CAO96773.1"/>
    </source>
</evidence>